<dbReference type="EMBL" id="JAFFZE010000020">
    <property type="protein sequence ID" value="MCT2586668.1"/>
    <property type="molecule type" value="Genomic_DNA"/>
</dbReference>
<feature type="transmembrane region" description="Helical" evidence="9">
    <location>
        <begin position="193"/>
        <end position="209"/>
    </location>
</feature>
<dbReference type="InterPro" id="IPR036890">
    <property type="entry name" value="HATPase_C_sf"/>
</dbReference>
<dbReference type="InterPro" id="IPR050482">
    <property type="entry name" value="Sensor_HK_TwoCompSys"/>
</dbReference>
<organism evidence="12 13">
    <name type="scientific">Actinophytocola gossypii</name>
    <dbReference type="NCBI Taxonomy" id="2812003"/>
    <lineage>
        <taxon>Bacteria</taxon>
        <taxon>Bacillati</taxon>
        <taxon>Actinomycetota</taxon>
        <taxon>Actinomycetes</taxon>
        <taxon>Pseudonocardiales</taxon>
        <taxon>Pseudonocardiaceae</taxon>
    </lineage>
</organism>
<accession>A0ABT2JFY7</accession>
<evidence type="ECO:0000313" key="13">
    <source>
        <dbReference type="Proteomes" id="UP001156441"/>
    </source>
</evidence>
<keyword evidence="8" id="KW-0902">Two-component regulatory system</keyword>
<feature type="domain" description="Signal transduction histidine kinase subgroup 3 dimerisation and phosphoacceptor" evidence="11">
    <location>
        <begin position="355"/>
        <end position="420"/>
    </location>
</feature>
<gene>
    <name evidence="12" type="ORF">JT362_26450</name>
</gene>
<feature type="transmembrane region" description="Helical" evidence="9">
    <location>
        <begin position="87"/>
        <end position="106"/>
    </location>
</feature>
<evidence type="ECO:0000256" key="7">
    <source>
        <dbReference type="ARBA" id="ARBA00022840"/>
    </source>
</evidence>
<name>A0ABT2JFY7_9PSEU</name>
<feature type="transmembrane region" description="Helical" evidence="9">
    <location>
        <begin position="287"/>
        <end position="304"/>
    </location>
</feature>
<evidence type="ECO:0000259" key="11">
    <source>
        <dbReference type="Pfam" id="PF07730"/>
    </source>
</evidence>
<evidence type="ECO:0000256" key="2">
    <source>
        <dbReference type="ARBA" id="ARBA00012438"/>
    </source>
</evidence>
<dbReference type="InterPro" id="IPR011712">
    <property type="entry name" value="Sig_transdc_His_kin_sub3_dim/P"/>
</dbReference>
<evidence type="ECO:0000256" key="9">
    <source>
        <dbReference type="SAM" id="Phobius"/>
    </source>
</evidence>
<feature type="domain" description="Histidine kinase/HSP90-like ATPase" evidence="10">
    <location>
        <begin position="470"/>
        <end position="559"/>
    </location>
</feature>
<dbReference type="Proteomes" id="UP001156441">
    <property type="component" value="Unassembled WGS sequence"/>
</dbReference>
<feature type="transmembrane region" description="Helical" evidence="9">
    <location>
        <begin position="263"/>
        <end position="280"/>
    </location>
</feature>
<sequence length="565" mass="59016">MTPMPVPHRWLAAILGVAFVLDAFIAIESYGGARNVLVLPGSALIALCAFLALTRPVVGALLGVLTLLLSSALIASAELYIRSIGLTNITLTEMVAGTVLTVFVVWRGTPVAATACTAALVVGCLAAVVVRGLRSCHVYFCDPGLTLGARDLAVTGMLGFFLLGAAIAVGVYLRRAGGQRVETEMNTLVRKQWPLAVALAVVALFELPPSGSDGLPGVFSGVIAGVCAFFAPRNPQRNALIAAGVIAGLPLITGLSATSDQPMTLTNLAASMALVAYVVRQASRRDAVWSTLALVVANGFALGIRSPMFVTNSSSVLLLLFLLGVAIVTGWYFRARDRERNQTVRAAVNSAQQGERMALARELHDVVAHHVTGIVVQAQAALLVAAKNPGVAVTALEKIEYSGTEALTAMRTLVGSLRDGTAATADPAATGQATTDLRADLAALVDNYAGPPIALDLDLPEELPHEVGRSVLRLVQESLTNVGKHAPDATEVRVRVARLGETLHIRVVDDGARRPVKPAGGSGGYGLVGMRERVELLGGRFEAGPSGYVGWSVEAWLPVRGKDAT</sequence>
<evidence type="ECO:0000256" key="1">
    <source>
        <dbReference type="ARBA" id="ARBA00000085"/>
    </source>
</evidence>
<dbReference type="CDD" id="cd16917">
    <property type="entry name" value="HATPase_UhpB-NarQ-NarX-like"/>
    <property type="match status" value="1"/>
</dbReference>
<dbReference type="Pfam" id="PF02518">
    <property type="entry name" value="HATPase_c"/>
    <property type="match status" value="1"/>
</dbReference>
<dbReference type="InterPro" id="IPR003594">
    <property type="entry name" value="HATPase_dom"/>
</dbReference>
<proteinExistence type="predicted"/>
<dbReference type="EC" id="2.7.13.3" evidence="2"/>
<reference evidence="12 13" key="1">
    <citation type="submission" date="2021-02" db="EMBL/GenBank/DDBJ databases">
        <title>Actinophytocola xerophila sp. nov., isolated from soil of cotton cropping field.</title>
        <authorList>
            <person name="Huang R."/>
            <person name="Chen X."/>
            <person name="Ge X."/>
            <person name="Liu W."/>
        </authorList>
    </citation>
    <scope>NUCLEOTIDE SEQUENCE [LARGE SCALE GENOMIC DNA]</scope>
    <source>
        <strain evidence="12 13">S1-96</strain>
    </source>
</reference>
<feature type="transmembrane region" description="Helical" evidence="9">
    <location>
        <begin position="113"/>
        <end position="133"/>
    </location>
</feature>
<feature type="transmembrane region" description="Helical" evidence="9">
    <location>
        <begin position="153"/>
        <end position="173"/>
    </location>
</feature>
<keyword evidence="9" id="KW-0472">Membrane</keyword>
<dbReference type="GO" id="GO:0016301">
    <property type="term" value="F:kinase activity"/>
    <property type="evidence" value="ECO:0007669"/>
    <property type="project" value="UniProtKB-KW"/>
</dbReference>
<feature type="transmembrane region" description="Helical" evidence="9">
    <location>
        <begin position="60"/>
        <end position="81"/>
    </location>
</feature>
<evidence type="ECO:0000259" key="10">
    <source>
        <dbReference type="Pfam" id="PF02518"/>
    </source>
</evidence>
<dbReference type="PANTHER" id="PTHR24421">
    <property type="entry name" value="NITRATE/NITRITE SENSOR PROTEIN NARX-RELATED"/>
    <property type="match status" value="1"/>
</dbReference>
<keyword evidence="7" id="KW-0067">ATP-binding</keyword>
<evidence type="ECO:0000256" key="5">
    <source>
        <dbReference type="ARBA" id="ARBA00022741"/>
    </source>
</evidence>
<dbReference type="Pfam" id="PF07730">
    <property type="entry name" value="HisKA_3"/>
    <property type="match status" value="1"/>
</dbReference>
<feature type="transmembrane region" description="Helical" evidence="9">
    <location>
        <begin position="239"/>
        <end position="257"/>
    </location>
</feature>
<dbReference type="SUPFAM" id="SSF55874">
    <property type="entry name" value="ATPase domain of HSP90 chaperone/DNA topoisomerase II/histidine kinase"/>
    <property type="match status" value="1"/>
</dbReference>
<dbReference type="Gene3D" id="3.30.565.10">
    <property type="entry name" value="Histidine kinase-like ATPase, C-terminal domain"/>
    <property type="match status" value="1"/>
</dbReference>
<dbReference type="PANTHER" id="PTHR24421:SF10">
    <property type="entry name" value="NITRATE_NITRITE SENSOR PROTEIN NARQ"/>
    <property type="match status" value="1"/>
</dbReference>
<keyword evidence="3" id="KW-0597">Phosphoprotein</keyword>
<evidence type="ECO:0000256" key="3">
    <source>
        <dbReference type="ARBA" id="ARBA00022553"/>
    </source>
</evidence>
<keyword evidence="4" id="KW-0808">Transferase</keyword>
<comment type="caution">
    <text evidence="12">The sequence shown here is derived from an EMBL/GenBank/DDBJ whole genome shotgun (WGS) entry which is preliminary data.</text>
</comment>
<feature type="transmembrane region" description="Helical" evidence="9">
    <location>
        <begin position="316"/>
        <end position="333"/>
    </location>
</feature>
<evidence type="ECO:0000256" key="6">
    <source>
        <dbReference type="ARBA" id="ARBA00022777"/>
    </source>
</evidence>
<protein>
    <recommendedName>
        <fullName evidence="2">histidine kinase</fullName>
        <ecNumber evidence="2">2.7.13.3</ecNumber>
    </recommendedName>
</protein>
<keyword evidence="5" id="KW-0547">Nucleotide-binding</keyword>
<feature type="transmembrane region" description="Helical" evidence="9">
    <location>
        <begin position="215"/>
        <end position="232"/>
    </location>
</feature>
<evidence type="ECO:0000256" key="4">
    <source>
        <dbReference type="ARBA" id="ARBA00022679"/>
    </source>
</evidence>
<dbReference type="RefSeq" id="WP_260194517.1">
    <property type="nucleotide sequence ID" value="NZ_JAFFZE010000020.1"/>
</dbReference>
<dbReference type="Gene3D" id="1.20.5.1930">
    <property type="match status" value="1"/>
</dbReference>
<keyword evidence="6 12" id="KW-0418">Kinase</keyword>
<keyword evidence="9" id="KW-0812">Transmembrane</keyword>
<comment type="catalytic activity">
    <reaction evidence="1">
        <text>ATP + protein L-histidine = ADP + protein N-phospho-L-histidine.</text>
        <dbReference type="EC" id="2.7.13.3"/>
    </reaction>
</comment>
<evidence type="ECO:0000313" key="12">
    <source>
        <dbReference type="EMBL" id="MCT2586668.1"/>
    </source>
</evidence>
<keyword evidence="13" id="KW-1185">Reference proteome</keyword>
<feature type="transmembrane region" description="Helical" evidence="9">
    <location>
        <begin position="36"/>
        <end position="53"/>
    </location>
</feature>
<evidence type="ECO:0000256" key="8">
    <source>
        <dbReference type="ARBA" id="ARBA00023012"/>
    </source>
</evidence>
<keyword evidence="9" id="KW-1133">Transmembrane helix</keyword>